<sequence>MAGKRERGCIRTDILPSQMKQDKADVDKIVETTNSMINPFEYEEEELLHITSGTVATEEVEKDLQSAYDRGEAAFIAICKERLQTREVDLLTTMKKLKLKTFTSMSKTTKSKVHGKEVSLKADRNLLARLDVIGHIRKVDLQELLSYSLGPVPLALCTPLGCLVKTNKAKMLYSLESQPEKAIVEIPRGGIFVVDSMAKIEKVDVKKLPGERTFLNLAHVLLRRIVNLARGNGSNEIHFVEDTYRDQSIKNAERAKRAVGVRR</sequence>
<dbReference type="PANTHER" id="PTHR46704">
    <property type="entry name" value="CXC DOMAIN-CONTAINING PROTEIN-RELATED"/>
    <property type="match status" value="1"/>
</dbReference>
<evidence type="ECO:0000313" key="1">
    <source>
        <dbReference type="EMBL" id="CAB3983901.1"/>
    </source>
</evidence>
<dbReference type="PANTHER" id="PTHR46704:SF9">
    <property type="entry name" value="BHLH DOMAIN-CONTAINING PROTEIN"/>
    <property type="match status" value="1"/>
</dbReference>
<evidence type="ECO:0000313" key="2">
    <source>
        <dbReference type="Proteomes" id="UP001152795"/>
    </source>
</evidence>
<protein>
    <submittedName>
        <fullName evidence="1">Uncharacterized protein</fullName>
    </submittedName>
</protein>
<reference evidence="1" key="1">
    <citation type="submission" date="2020-04" db="EMBL/GenBank/DDBJ databases">
        <authorList>
            <person name="Alioto T."/>
            <person name="Alioto T."/>
            <person name="Gomez Garrido J."/>
        </authorList>
    </citation>
    <scope>NUCLEOTIDE SEQUENCE</scope>
    <source>
        <strain evidence="1">A484AB</strain>
    </source>
</reference>
<dbReference type="AlphaFoldDB" id="A0A6S7GFJ1"/>
<dbReference type="Proteomes" id="UP001152795">
    <property type="component" value="Unassembled WGS sequence"/>
</dbReference>
<accession>A0A6S7GFJ1</accession>
<gene>
    <name evidence="1" type="ORF">PACLA_8A024423</name>
</gene>
<name>A0A6S7GFJ1_PARCT</name>
<keyword evidence="2" id="KW-1185">Reference proteome</keyword>
<organism evidence="1 2">
    <name type="scientific">Paramuricea clavata</name>
    <name type="common">Red gorgonian</name>
    <name type="synonym">Violescent sea-whip</name>
    <dbReference type="NCBI Taxonomy" id="317549"/>
    <lineage>
        <taxon>Eukaryota</taxon>
        <taxon>Metazoa</taxon>
        <taxon>Cnidaria</taxon>
        <taxon>Anthozoa</taxon>
        <taxon>Octocorallia</taxon>
        <taxon>Malacalcyonacea</taxon>
        <taxon>Plexauridae</taxon>
        <taxon>Paramuricea</taxon>
    </lineage>
</organism>
<proteinExistence type="predicted"/>
<comment type="caution">
    <text evidence="1">The sequence shown here is derived from an EMBL/GenBank/DDBJ whole genome shotgun (WGS) entry which is preliminary data.</text>
</comment>
<dbReference type="EMBL" id="CACRXK020000672">
    <property type="protein sequence ID" value="CAB3983901.1"/>
    <property type="molecule type" value="Genomic_DNA"/>
</dbReference>
<dbReference type="OrthoDB" id="5984884at2759"/>